<sequence length="599" mass="65945">MQTIDWLIVLAYLVLTLGLGLYLSRKASGSLVDFFVSGRSLPWWLAGTSMAATTFSIDTPLYIAGVVGERGIAGNWEWWSFGVAHVIMIYIFARLWRRSEIVTDAELTELRYGGRMAAILRATKAFLFAVPINCIGIGYAMLAMVKAVDALELWQSVGITPGEDLKLWSVVGVSVLVLIYAGFSGLWGVVLTDFFQFFLALFGAFVVAFVAVREIGGMSNLIEQVQAITEQDVLTLVPVILAPEGGGWLGWSQLAGISLNTFLAYIFIQWWAFRRSDGGGEFIQRMAAAKDETEAERSAWFFNILHYVVRTWPWIVVALVAIVIYPDLADRELGYPRLMLDYLPPVMLGIVVASLLAAFMSTVSTLINWGASYLTNDLYARFMRPQATQAELVLAGRVASILVTVFGAIAAFYAESVAQVFRLVIAIGTGPGLVLILRWYWWRINAAAELAAMLGGFVVGLTTSVVPVLTIADFGNRLAVTALITTVLWVVVMLLTPAESPQTLTRFYTKVRPGGPGWRQLQQQTGLLPIQNLGLDIQRVLAAILILFGAMFTVGGFLLLQNLTGWISLVCAVLGWVWLKQLDKRNIRALPRPGIPEEL</sequence>
<comment type="similarity">
    <text evidence="2 6">Belongs to the sodium:solute symporter (SSF) (TC 2.A.21) family.</text>
</comment>
<feature type="transmembrane region" description="Helical" evidence="7">
    <location>
        <begin position="478"/>
        <end position="496"/>
    </location>
</feature>
<feature type="transmembrane region" description="Helical" evidence="7">
    <location>
        <begin position="43"/>
        <end position="64"/>
    </location>
</feature>
<feature type="transmembrane region" description="Helical" evidence="7">
    <location>
        <begin position="248"/>
        <end position="268"/>
    </location>
</feature>
<dbReference type="RefSeq" id="WP_161824423.1">
    <property type="nucleotide sequence ID" value="NZ_WVIC01000008.1"/>
</dbReference>
<dbReference type="CDD" id="cd11477">
    <property type="entry name" value="SLC5sbd_u1"/>
    <property type="match status" value="1"/>
</dbReference>
<keyword evidence="9" id="KW-1185">Reference proteome</keyword>
<reference evidence="8" key="1">
    <citation type="submission" date="2019-12" db="EMBL/GenBank/DDBJ databases">
        <title>High-Quality draft genome sequences of three cyanobacteria isolated from the limestone walls of the Old Cathedral of Coimbra.</title>
        <authorList>
            <person name="Tiago I."/>
            <person name="Soares F."/>
            <person name="Portugal A."/>
        </authorList>
    </citation>
    <scope>NUCLEOTIDE SEQUENCE [LARGE SCALE GENOMIC DNA]</scope>
    <source>
        <strain evidence="8">C</strain>
    </source>
</reference>
<dbReference type="Gene3D" id="1.20.1730.10">
    <property type="entry name" value="Sodium/glucose cotransporter"/>
    <property type="match status" value="1"/>
</dbReference>
<organism evidence="8 9">
    <name type="scientific">Petrachloros mirabilis ULC683</name>
    <dbReference type="NCBI Taxonomy" id="2781853"/>
    <lineage>
        <taxon>Bacteria</taxon>
        <taxon>Bacillati</taxon>
        <taxon>Cyanobacteriota</taxon>
        <taxon>Cyanophyceae</taxon>
        <taxon>Synechococcales</taxon>
        <taxon>Petrachlorosaceae</taxon>
        <taxon>Petrachloros</taxon>
        <taxon>Petrachloros mirabilis</taxon>
    </lineage>
</organism>
<evidence type="ECO:0000256" key="3">
    <source>
        <dbReference type="ARBA" id="ARBA00022692"/>
    </source>
</evidence>
<comment type="caution">
    <text evidence="8">The sequence shown here is derived from an EMBL/GenBank/DDBJ whole genome shotgun (WGS) entry which is preliminary data.</text>
</comment>
<evidence type="ECO:0000313" key="8">
    <source>
        <dbReference type="EMBL" id="NCJ05942.1"/>
    </source>
</evidence>
<feature type="transmembrane region" description="Helical" evidence="7">
    <location>
        <begin position="76"/>
        <end position="93"/>
    </location>
</feature>
<name>A0A8K1ZY21_9CYAN</name>
<gene>
    <name evidence="8" type="ORF">GS597_05325</name>
</gene>
<accession>A0A8K1ZY21</accession>
<proteinExistence type="inferred from homology"/>
<evidence type="ECO:0000256" key="7">
    <source>
        <dbReference type="SAM" id="Phobius"/>
    </source>
</evidence>
<dbReference type="GO" id="GO:0005412">
    <property type="term" value="F:D-glucose:sodium symporter activity"/>
    <property type="evidence" value="ECO:0007669"/>
    <property type="project" value="TreeGrafter"/>
</dbReference>
<dbReference type="Pfam" id="PF00474">
    <property type="entry name" value="SSF"/>
    <property type="match status" value="1"/>
</dbReference>
<dbReference type="InterPro" id="IPR038377">
    <property type="entry name" value="Na/Glc_symporter_sf"/>
</dbReference>
<dbReference type="PANTHER" id="PTHR11819:SF77">
    <property type="entry name" value="SODIUM_GLUCOSE COTRANSPORT PROTEIN"/>
    <property type="match status" value="1"/>
</dbReference>
<feature type="transmembrane region" description="Helical" evidence="7">
    <location>
        <begin position="420"/>
        <end position="441"/>
    </location>
</feature>
<evidence type="ECO:0000256" key="4">
    <source>
        <dbReference type="ARBA" id="ARBA00022989"/>
    </source>
</evidence>
<evidence type="ECO:0000256" key="5">
    <source>
        <dbReference type="ARBA" id="ARBA00023136"/>
    </source>
</evidence>
<feature type="transmembrane region" description="Helical" evidence="7">
    <location>
        <begin position="346"/>
        <end position="371"/>
    </location>
</feature>
<evidence type="ECO:0000256" key="1">
    <source>
        <dbReference type="ARBA" id="ARBA00004141"/>
    </source>
</evidence>
<dbReference type="AlphaFoldDB" id="A0A8K1ZY21"/>
<feature type="transmembrane region" description="Helical" evidence="7">
    <location>
        <begin position="540"/>
        <end position="560"/>
    </location>
</feature>
<protein>
    <submittedName>
        <fullName evidence="8">Sodium:proline symporter</fullName>
    </submittedName>
</protein>
<comment type="subcellular location">
    <subcellularLocation>
        <location evidence="1">Membrane</location>
        <topology evidence="1">Multi-pass membrane protein</topology>
    </subcellularLocation>
</comment>
<feature type="transmembrane region" description="Helical" evidence="7">
    <location>
        <begin position="194"/>
        <end position="212"/>
    </location>
</feature>
<feature type="transmembrane region" description="Helical" evidence="7">
    <location>
        <begin position="125"/>
        <end position="145"/>
    </location>
</feature>
<evidence type="ECO:0000313" key="9">
    <source>
        <dbReference type="Proteomes" id="UP000607397"/>
    </source>
</evidence>
<dbReference type="Proteomes" id="UP000607397">
    <property type="component" value="Unassembled WGS sequence"/>
</dbReference>
<keyword evidence="3 7" id="KW-0812">Transmembrane</keyword>
<feature type="transmembrane region" description="Helical" evidence="7">
    <location>
        <begin position="6"/>
        <end position="23"/>
    </location>
</feature>
<feature type="transmembrane region" description="Helical" evidence="7">
    <location>
        <begin position="392"/>
        <end position="414"/>
    </location>
</feature>
<dbReference type="PROSITE" id="PS50283">
    <property type="entry name" value="NA_SOLUT_SYMP_3"/>
    <property type="match status" value="1"/>
</dbReference>
<dbReference type="EMBL" id="WVIC01000008">
    <property type="protein sequence ID" value="NCJ05942.1"/>
    <property type="molecule type" value="Genomic_DNA"/>
</dbReference>
<dbReference type="GO" id="GO:0005886">
    <property type="term" value="C:plasma membrane"/>
    <property type="evidence" value="ECO:0007669"/>
    <property type="project" value="TreeGrafter"/>
</dbReference>
<feature type="transmembrane region" description="Helical" evidence="7">
    <location>
        <begin position="165"/>
        <end position="187"/>
    </location>
</feature>
<feature type="transmembrane region" description="Helical" evidence="7">
    <location>
        <begin position="450"/>
        <end position="472"/>
    </location>
</feature>
<feature type="transmembrane region" description="Helical" evidence="7">
    <location>
        <begin position="307"/>
        <end position="326"/>
    </location>
</feature>
<evidence type="ECO:0000256" key="2">
    <source>
        <dbReference type="ARBA" id="ARBA00006434"/>
    </source>
</evidence>
<dbReference type="PANTHER" id="PTHR11819">
    <property type="entry name" value="SOLUTE CARRIER FAMILY 5"/>
    <property type="match status" value="1"/>
</dbReference>
<feature type="transmembrane region" description="Helical" evidence="7">
    <location>
        <begin position="566"/>
        <end position="582"/>
    </location>
</feature>
<keyword evidence="4 7" id="KW-1133">Transmembrane helix</keyword>
<dbReference type="InterPro" id="IPR001734">
    <property type="entry name" value="Na/solute_symporter"/>
</dbReference>
<evidence type="ECO:0000256" key="6">
    <source>
        <dbReference type="RuleBase" id="RU362091"/>
    </source>
</evidence>
<keyword evidence="5 7" id="KW-0472">Membrane</keyword>